<protein>
    <submittedName>
        <fullName evidence="1">Uncharacterized protein</fullName>
    </submittedName>
</protein>
<dbReference type="eggNOG" id="ENOG502N563">
    <property type="taxonomic scope" value="Archaea"/>
</dbReference>
<name>M0LEN5_9EURY</name>
<dbReference type="AlphaFoldDB" id="M0LEN5"/>
<organism evidence="1 2">
    <name type="scientific">Halobiforma nitratireducens JCM 10879</name>
    <dbReference type="NCBI Taxonomy" id="1227454"/>
    <lineage>
        <taxon>Archaea</taxon>
        <taxon>Methanobacteriati</taxon>
        <taxon>Methanobacteriota</taxon>
        <taxon>Stenosarchaea group</taxon>
        <taxon>Halobacteria</taxon>
        <taxon>Halobacteriales</taxon>
        <taxon>Natrialbaceae</taxon>
        <taxon>Halobiforma</taxon>
    </lineage>
</organism>
<sequence length="193" mass="21267">MGMVSNAQVGELLVGGYHALVTDAEVVSYNSRSKADGEQMEIDVVAIDSSDGIQTVYACEVVTHLGGAAYSGTPETDKWADYGNDSYQYSLEKLESKFRSDYEYVTRVFDDADEYVLQLWAPSLADGYLTDGLEALSADLEANDESGIGTGIDLVINETYTERIEELRTLAATETKSYGEPAFRFLQILEHLR</sequence>
<dbReference type="RefSeq" id="WP_006674221.1">
    <property type="nucleotide sequence ID" value="NZ_AOMA01000176.1"/>
</dbReference>
<keyword evidence="2" id="KW-1185">Reference proteome</keyword>
<dbReference type="EMBL" id="AOMA01000176">
    <property type="protein sequence ID" value="EMA30445.1"/>
    <property type="molecule type" value="Genomic_DNA"/>
</dbReference>
<accession>M0LEN5</accession>
<gene>
    <name evidence="1" type="ORF">C446_16717</name>
</gene>
<evidence type="ECO:0000313" key="2">
    <source>
        <dbReference type="Proteomes" id="UP000011607"/>
    </source>
</evidence>
<dbReference type="Proteomes" id="UP000011607">
    <property type="component" value="Unassembled WGS sequence"/>
</dbReference>
<proteinExistence type="predicted"/>
<evidence type="ECO:0000313" key="1">
    <source>
        <dbReference type="EMBL" id="EMA30445.1"/>
    </source>
</evidence>
<comment type="caution">
    <text evidence="1">The sequence shown here is derived from an EMBL/GenBank/DDBJ whole genome shotgun (WGS) entry which is preliminary data.</text>
</comment>
<reference evidence="1 2" key="1">
    <citation type="journal article" date="2014" name="PLoS Genet.">
        <title>Phylogenetically driven sequencing of extremely halophilic archaea reveals strategies for static and dynamic osmo-response.</title>
        <authorList>
            <person name="Becker E.A."/>
            <person name="Seitzer P.M."/>
            <person name="Tritt A."/>
            <person name="Larsen D."/>
            <person name="Krusor M."/>
            <person name="Yao A.I."/>
            <person name="Wu D."/>
            <person name="Madern D."/>
            <person name="Eisen J.A."/>
            <person name="Darling A.E."/>
            <person name="Facciotti M.T."/>
        </authorList>
    </citation>
    <scope>NUCLEOTIDE SEQUENCE [LARGE SCALE GENOMIC DNA]</scope>
    <source>
        <strain evidence="1 2">JCM 10879</strain>
    </source>
</reference>